<dbReference type="EMBL" id="JAAFZH010000003">
    <property type="protein sequence ID" value="NDU95083.1"/>
    <property type="molecule type" value="Genomic_DNA"/>
</dbReference>
<dbReference type="InterPro" id="IPR036610">
    <property type="entry name" value="PEBP-like_sf"/>
</dbReference>
<reference evidence="2 3" key="1">
    <citation type="submission" date="2020-02" db="EMBL/GenBank/DDBJ databases">
        <title>Draft genome sequence of two Spirosoma agri KCTC 52727 and Spirosoma terrae KCTC 52035.</title>
        <authorList>
            <person name="Rojas J."/>
            <person name="Ambika Manirajan B."/>
            <person name="Suarez C."/>
            <person name="Ratering S."/>
            <person name="Schnell S."/>
        </authorList>
    </citation>
    <scope>NUCLEOTIDE SEQUENCE [LARGE SCALE GENOMIC DNA]</scope>
    <source>
        <strain evidence="2 3">KCTC 52035</strain>
    </source>
</reference>
<dbReference type="AlphaFoldDB" id="A0A6L9L8K6"/>
<evidence type="ECO:0000313" key="3">
    <source>
        <dbReference type="Proteomes" id="UP000474175"/>
    </source>
</evidence>
<accession>A0A6L9L8K6</accession>
<organism evidence="2 3">
    <name type="scientific">Spirosoma terrae</name>
    <dbReference type="NCBI Taxonomy" id="1968276"/>
    <lineage>
        <taxon>Bacteria</taxon>
        <taxon>Pseudomonadati</taxon>
        <taxon>Bacteroidota</taxon>
        <taxon>Cytophagia</taxon>
        <taxon>Cytophagales</taxon>
        <taxon>Cytophagaceae</taxon>
        <taxon>Spirosoma</taxon>
    </lineage>
</organism>
<keyword evidence="1" id="KW-0812">Transmembrane</keyword>
<dbReference type="InterPro" id="IPR005247">
    <property type="entry name" value="YbhB_YbcL/LppC-like"/>
</dbReference>
<evidence type="ECO:0000256" key="1">
    <source>
        <dbReference type="SAM" id="Phobius"/>
    </source>
</evidence>
<dbReference type="Proteomes" id="UP000474175">
    <property type="component" value="Unassembled WGS sequence"/>
</dbReference>
<sequence>MRLSTRILLGLIVLFGVFMIIMHYRARSQRENEYADLKKIRKNIILSSGSFPPNGDMPINCTCRGAEVSPALAWEDSLPDVESYVILATDYDVLMPTLQIFNLSHWVLYNLPGSVRSLPEGVTSEQMQLLGGKIGKNSTGNLKYIGPCPSAGRHAYVFRVYALDEPLAFTDAPTKQQVLEVMKGHILGYGELKGYFE</sequence>
<dbReference type="RefSeq" id="WP_163946345.1">
    <property type="nucleotide sequence ID" value="NZ_JAAFZH010000003.1"/>
</dbReference>
<feature type="transmembrane region" description="Helical" evidence="1">
    <location>
        <begin position="6"/>
        <end position="24"/>
    </location>
</feature>
<dbReference type="Gene3D" id="3.90.280.10">
    <property type="entry name" value="PEBP-like"/>
    <property type="match status" value="1"/>
</dbReference>
<name>A0A6L9L8K6_9BACT</name>
<dbReference type="InterPro" id="IPR008914">
    <property type="entry name" value="PEBP"/>
</dbReference>
<dbReference type="SUPFAM" id="SSF49777">
    <property type="entry name" value="PEBP-like"/>
    <property type="match status" value="1"/>
</dbReference>
<dbReference type="Pfam" id="PF01161">
    <property type="entry name" value="PBP"/>
    <property type="match status" value="1"/>
</dbReference>
<dbReference type="CDD" id="cd00865">
    <property type="entry name" value="PEBP_bact_arch"/>
    <property type="match status" value="1"/>
</dbReference>
<proteinExistence type="predicted"/>
<keyword evidence="1" id="KW-1133">Transmembrane helix</keyword>
<protein>
    <submittedName>
        <fullName evidence="2">YbhB/YbcL family Raf kinase inhibitor-like protein</fullName>
    </submittedName>
</protein>
<evidence type="ECO:0000313" key="2">
    <source>
        <dbReference type="EMBL" id="NDU95083.1"/>
    </source>
</evidence>
<dbReference type="PANTHER" id="PTHR30289">
    <property type="entry name" value="UNCHARACTERIZED PROTEIN YBCL-RELATED"/>
    <property type="match status" value="1"/>
</dbReference>
<dbReference type="PANTHER" id="PTHR30289:SF1">
    <property type="entry name" value="PEBP (PHOSPHATIDYLETHANOLAMINE-BINDING PROTEIN) FAMILY PROTEIN"/>
    <property type="match status" value="1"/>
</dbReference>
<keyword evidence="3" id="KW-1185">Reference proteome</keyword>
<comment type="caution">
    <text evidence="2">The sequence shown here is derived from an EMBL/GenBank/DDBJ whole genome shotgun (WGS) entry which is preliminary data.</text>
</comment>
<gene>
    <name evidence="2" type="ORF">GK108_09380</name>
</gene>
<dbReference type="NCBIfam" id="TIGR00481">
    <property type="entry name" value="YbhB/YbcL family Raf kinase inhibitor-like protein"/>
    <property type="match status" value="1"/>
</dbReference>
<keyword evidence="1" id="KW-0472">Membrane</keyword>